<accession>A0A840I7M0</accession>
<dbReference type="Pfam" id="PF02585">
    <property type="entry name" value="PIG-L"/>
    <property type="match status" value="1"/>
</dbReference>
<proteinExistence type="predicted"/>
<protein>
    <submittedName>
        <fullName evidence="1">LmbE family N-acetylglucosaminyl deacetylase</fullName>
    </submittedName>
</protein>
<dbReference type="EMBL" id="JACHNU010000001">
    <property type="protein sequence ID" value="MBB4660857.1"/>
    <property type="molecule type" value="Genomic_DNA"/>
</dbReference>
<dbReference type="Gene3D" id="3.40.50.10320">
    <property type="entry name" value="LmbE-like"/>
    <property type="match status" value="1"/>
</dbReference>
<name>A0A840I7M0_9ACTN</name>
<dbReference type="PANTHER" id="PTHR12993">
    <property type="entry name" value="N-ACETYLGLUCOSAMINYL-PHOSPHATIDYLINOSITOL DE-N-ACETYLASE-RELATED"/>
    <property type="match status" value="1"/>
</dbReference>
<evidence type="ECO:0000313" key="1">
    <source>
        <dbReference type="EMBL" id="MBB4660857.1"/>
    </source>
</evidence>
<dbReference type="AlphaFoldDB" id="A0A840I7M0"/>
<evidence type="ECO:0000313" key="2">
    <source>
        <dbReference type="Proteomes" id="UP000585272"/>
    </source>
</evidence>
<dbReference type="Proteomes" id="UP000585272">
    <property type="component" value="Unassembled WGS sequence"/>
</dbReference>
<organism evidence="1 2">
    <name type="scientific">Conexibacter arvalis</name>
    <dbReference type="NCBI Taxonomy" id="912552"/>
    <lineage>
        <taxon>Bacteria</taxon>
        <taxon>Bacillati</taxon>
        <taxon>Actinomycetota</taxon>
        <taxon>Thermoleophilia</taxon>
        <taxon>Solirubrobacterales</taxon>
        <taxon>Conexibacteraceae</taxon>
        <taxon>Conexibacter</taxon>
    </lineage>
</organism>
<dbReference type="InterPro" id="IPR003737">
    <property type="entry name" value="GlcNAc_PI_deacetylase-related"/>
</dbReference>
<keyword evidence="2" id="KW-1185">Reference proteome</keyword>
<gene>
    <name evidence="1" type="ORF">BDZ31_000430</name>
</gene>
<dbReference type="RefSeq" id="WP_183338516.1">
    <property type="nucleotide sequence ID" value="NZ_JACHNU010000001.1"/>
</dbReference>
<comment type="caution">
    <text evidence="1">The sequence shown here is derived from an EMBL/GenBank/DDBJ whole genome shotgun (WGS) entry which is preliminary data.</text>
</comment>
<dbReference type="InterPro" id="IPR024078">
    <property type="entry name" value="LmbE-like_dom_sf"/>
</dbReference>
<dbReference type="SUPFAM" id="SSF102588">
    <property type="entry name" value="LmbE-like"/>
    <property type="match status" value="1"/>
</dbReference>
<dbReference type="GO" id="GO:0016137">
    <property type="term" value="P:glycoside metabolic process"/>
    <property type="evidence" value="ECO:0007669"/>
    <property type="project" value="UniProtKB-ARBA"/>
</dbReference>
<sequence length="234" mass="25570">MRVLAVAAHPDDLELLCGGTLARLAAEGHAVTMCNVCAGDRGSFVHSSEEIRAIRLQEARRAAEIGGAAHVSLGIPDGEADGSDPEQRWLVIDLIRRTRPQLVLTHAEGDYMRDHNEVSRLVVDASFTATLPLLETDAPHHDEVAAVYHFDTVAGVGFSPTEYVDVSDHIETKLAMLGAHDSQLSWLREHDGVDIVEQARIASAYRGFQSGVAYAEGFAPCRTWLRNRTVRLLP</sequence>
<dbReference type="PANTHER" id="PTHR12993:SF11">
    <property type="entry name" value="N-ACETYLGLUCOSAMINYL-PHOSPHATIDYLINOSITOL DE-N-ACETYLASE"/>
    <property type="match status" value="1"/>
</dbReference>
<dbReference type="GO" id="GO:0016811">
    <property type="term" value="F:hydrolase activity, acting on carbon-nitrogen (but not peptide) bonds, in linear amides"/>
    <property type="evidence" value="ECO:0007669"/>
    <property type="project" value="TreeGrafter"/>
</dbReference>
<reference evidence="1 2" key="1">
    <citation type="submission" date="2020-08" db="EMBL/GenBank/DDBJ databases">
        <title>Genomic Encyclopedia of Archaeal and Bacterial Type Strains, Phase II (KMG-II): from individual species to whole genera.</title>
        <authorList>
            <person name="Goeker M."/>
        </authorList>
    </citation>
    <scope>NUCLEOTIDE SEQUENCE [LARGE SCALE GENOMIC DNA]</scope>
    <source>
        <strain evidence="1 2">DSM 23288</strain>
    </source>
</reference>